<dbReference type="Proteomes" id="UP000186777">
    <property type="component" value="Unassembled WGS sequence"/>
</dbReference>
<dbReference type="SUPFAM" id="SSF55874">
    <property type="entry name" value="ATPase domain of HSP90 chaperone/DNA topoisomerase II/histidine kinase"/>
    <property type="match status" value="1"/>
</dbReference>
<evidence type="ECO:0000259" key="1">
    <source>
        <dbReference type="SMART" id="SM00387"/>
    </source>
</evidence>
<dbReference type="Gene3D" id="3.30.565.10">
    <property type="entry name" value="Histidine kinase-like ATPase, C-terminal domain"/>
    <property type="match status" value="1"/>
</dbReference>
<dbReference type="RefSeq" id="WP_303679698.1">
    <property type="nucleotide sequence ID" value="NZ_MNTG01000026.1"/>
</dbReference>
<organism evidence="2 3">
    <name type="scientific">Phascolarctobacterium succinatutens</name>
    <dbReference type="NCBI Taxonomy" id="626940"/>
    <lineage>
        <taxon>Bacteria</taxon>
        <taxon>Bacillati</taxon>
        <taxon>Bacillota</taxon>
        <taxon>Negativicutes</taxon>
        <taxon>Acidaminococcales</taxon>
        <taxon>Acidaminococcaceae</taxon>
        <taxon>Phascolarctobacterium</taxon>
    </lineage>
</organism>
<sequence>MTDSKSVKLAFDCVGGDFERAGEASSKIKKMLQRLGIPADIVRRIAIGTYEAEMNVIIHAGGGNVAAEVFPDATVITVTDHGPGIPDINKALQEGWSTAPDYVRQMGFGAGMGLPNMVKCSDKFDIQSKVGEGTCITMKFKHQSEDL</sequence>
<gene>
    <name evidence="2" type="ORF">BHW43_04790</name>
</gene>
<evidence type="ECO:0000313" key="3">
    <source>
        <dbReference type="Proteomes" id="UP000186777"/>
    </source>
</evidence>
<proteinExistence type="predicted"/>
<dbReference type="STRING" id="626940.BHW43_04790"/>
<dbReference type="SMART" id="SM00387">
    <property type="entry name" value="HATPase_c"/>
    <property type="match status" value="1"/>
</dbReference>
<evidence type="ECO:0000313" key="2">
    <source>
        <dbReference type="EMBL" id="OLA37943.1"/>
    </source>
</evidence>
<reference evidence="2 3" key="1">
    <citation type="journal article" date="2016" name="Nat. Biotechnol.">
        <title>Measurement of bacterial replication rates in microbial communities.</title>
        <authorList>
            <person name="Brown C.T."/>
            <person name="Olm M.R."/>
            <person name="Thomas B.C."/>
            <person name="Banfield J.F."/>
        </authorList>
    </citation>
    <scope>NUCLEOTIDE SEQUENCE [LARGE SCALE GENOMIC DNA]</scope>
    <source>
        <strain evidence="2">46_33</strain>
    </source>
</reference>
<dbReference type="InterPro" id="IPR036890">
    <property type="entry name" value="HATPase_C_sf"/>
</dbReference>
<protein>
    <submittedName>
        <fullName evidence="2">Anti-sigma regulatory factor</fullName>
    </submittedName>
</protein>
<accession>A0A1Q6R6F6</accession>
<dbReference type="Pfam" id="PF13581">
    <property type="entry name" value="HATPase_c_2"/>
    <property type="match status" value="1"/>
</dbReference>
<feature type="domain" description="Histidine kinase/HSP90-like ATPase" evidence="1">
    <location>
        <begin position="40"/>
        <end position="144"/>
    </location>
</feature>
<comment type="caution">
    <text evidence="2">The sequence shown here is derived from an EMBL/GenBank/DDBJ whole genome shotgun (WGS) entry which is preliminary data.</text>
</comment>
<dbReference type="EMBL" id="MNTG01000026">
    <property type="protein sequence ID" value="OLA37943.1"/>
    <property type="molecule type" value="Genomic_DNA"/>
</dbReference>
<name>A0A1Q6R6F6_9FIRM</name>
<dbReference type="AlphaFoldDB" id="A0A1Q6R6F6"/>
<dbReference type="InterPro" id="IPR003594">
    <property type="entry name" value="HATPase_dom"/>
</dbReference>